<evidence type="ECO:0000313" key="3">
    <source>
        <dbReference type="Proteomes" id="UP000016307"/>
    </source>
</evidence>
<feature type="region of interest" description="Disordered" evidence="1">
    <location>
        <begin position="61"/>
        <end position="84"/>
    </location>
</feature>
<accession>U1F8P6</accession>
<feature type="compositionally biased region" description="Basic and acidic residues" evidence="1">
    <location>
        <begin position="69"/>
        <end position="84"/>
    </location>
</feature>
<organism evidence="2 3">
    <name type="scientific">Cutibacterium granulosum DSM 20700</name>
    <dbReference type="NCBI Taxonomy" id="1160719"/>
    <lineage>
        <taxon>Bacteria</taxon>
        <taxon>Bacillati</taxon>
        <taxon>Actinomycetota</taxon>
        <taxon>Actinomycetes</taxon>
        <taxon>Propionibacteriales</taxon>
        <taxon>Propionibacteriaceae</taxon>
        <taxon>Cutibacterium</taxon>
    </lineage>
</organism>
<name>U1F8P6_9ACTN</name>
<gene>
    <name evidence="2" type="ORF">H641_07342</name>
</gene>
<protein>
    <submittedName>
        <fullName evidence="2">LipB, lipoyl(Octanoyl) transferase</fullName>
    </submittedName>
</protein>
<feature type="non-terminal residue" evidence="2">
    <location>
        <position position="84"/>
    </location>
</feature>
<dbReference type="EMBL" id="AOSS01000278">
    <property type="protein sequence ID" value="ERF55848.1"/>
    <property type="molecule type" value="Genomic_DNA"/>
</dbReference>
<sequence length="84" mass="8956">MSVNEFIPTQQPGAADHAGTARHESGGTVAADRATSPLGAPHSAQGAVRHPVGLDFEYLGLTDTPPTRGEYRATWDHQRQVHAQ</sequence>
<evidence type="ECO:0000313" key="2">
    <source>
        <dbReference type="EMBL" id="ERF55848.1"/>
    </source>
</evidence>
<keyword evidence="2" id="KW-0808">Transferase</keyword>
<reference evidence="2 3" key="1">
    <citation type="journal article" date="2013" name="BMC Genomics">
        <title>Comparative genomics reveals distinct host-interacting traits of three major human-associated propionibacteria.</title>
        <authorList>
            <person name="Mak T.N."/>
            <person name="Schmid M."/>
            <person name="Brzuszkiewicz E."/>
            <person name="Zeng G."/>
            <person name="Meyer R."/>
            <person name="Sfanos K.S."/>
            <person name="Brinkmann V."/>
            <person name="Meyer T.F."/>
            <person name="Bruggemann H."/>
        </authorList>
    </citation>
    <scope>NUCLEOTIDE SEQUENCE [LARGE SCALE GENOMIC DNA]</scope>
    <source>
        <strain evidence="2 3">DSM 20700</strain>
    </source>
</reference>
<evidence type="ECO:0000256" key="1">
    <source>
        <dbReference type="SAM" id="MobiDB-lite"/>
    </source>
</evidence>
<dbReference type="AlphaFoldDB" id="U1F8P6"/>
<dbReference type="Proteomes" id="UP000016307">
    <property type="component" value="Unassembled WGS sequence"/>
</dbReference>
<dbReference type="GO" id="GO:0016740">
    <property type="term" value="F:transferase activity"/>
    <property type="evidence" value="ECO:0007669"/>
    <property type="project" value="UniProtKB-KW"/>
</dbReference>
<keyword evidence="3" id="KW-1185">Reference proteome</keyword>
<proteinExistence type="predicted"/>
<feature type="region of interest" description="Disordered" evidence="1">
    <location>
        <begin position="1"/>
        <end position="48"/>
    </location>
</feature>
<feature type="compositionally biased region" description="Polar residues" evidence="1">
    <location>
        <begin position="1"/>
        <end position="12"/>
    </location>
</feature>
<comment type="caution">
    <text evidence="2">The sequence shown here is derived from an EMBL/GenBank/DDBJ whole genome shotgun (WGS) entry which is preliminary data.</text>
</comment>